<protein>
    <submittedName>
        <fullName evidence="1">Uncharacterized protein</fullName>
    </submittedName>
</protein>
<proteinExistence type="predicted"/>
<sequence>MTRQIVIKLNEEKFKPILDKLKTLGHETTGSYSELVGKTLFLSYLFNTEKCADLDDKTRIDFLKEKLGMSNDES</sequence>
<evidence type="ECO:0000313" key="1">
    <source>
        <dbReference type="EMBL" id="GAI79159.1"/>
    </source>
</evidence>
<comment type="caution">
    <text evidence="1">The sequence shown here is derived from an EMBL/GenBank/DDBJ whole genome shotgun (WGS) entry which is preliminary data.</text>
</comment>
<feature type="non-terminal residue" evidence="1">
    <location>
        <position position="74"/>
    </location>
</feature>
<reference evidence="1" key="1">
    <citation type="journal article" date="2014" name="Front. Microbiol.">
        <title>High frequency of phylogenetically diverse reductive dehalogenase-homologous genes in deep subseafloor sedimentary metagenomes.</title>
        <authorList>
            <person name="Kawai M."/>
            <person name="Futagami T."/>
            <person name="Toyoda A."/>
            <person name="Takaki Y."/>
            <person name="Nishi S."/>
            <person name="Hori S."/>
            <person name="Arai W."/>
            <person name="Tsubouchi T."/>
            <person name="Morono Y."/>
            <person name="Uchiyama I."/>
            <person name="Ito T."/>
            <person name="Fujiyama A."/>
            <person name="Inagaki F."/>
            <person name="Takami H."/>
        </authorList>
    </citation>
    <scope>NUCLEOTIDE SEQUENCE</scope>
    <source>
        <strain evidence="1">Expedition CK06-06</strain>
    </source>
</reference>
<gene>
    <name evidence="1" type="ORF">S12H4_22841</name>
</gene>
<accession>X1TGJ9</accession>
<organism evidence="1">
    <name type="scientific">marine sediment metagenome</name>
    <dbReference type="NCBI Taxonomy" id="412755"/>
    <lineage>
        <taxon>unclassified sequences</taxon>
        <taxon>metagenomes</taxon>
        <taxon>ecological metagenomes</taxon>
    </lineage>
</organism>
<dbReference type="EMBL" id="BARW01011992">
    <property type="protein sequence ID" value="GAI79159.1"/>
    <property type="molecule type" value="Genomic_DNA"/>
</dbReference>
<dbReference type="AlphaFoldDB" id="X1TGJ9"/>
<name>X1TGJ9_9ZZZZ</name>